<reference evidence="1" key="1">
    <citation type="submission" date="2023-03" db="EMBL/GenBank/DDBJ databases">
        <authorList>
            <person name="Julca I."/>
        </authorList>
    </citation>
    <scope>NUCLEOTIDE SEQUENCE</scope>
</reference>
<protein>
    <submittedName>
        <fullName evidence="1">OLC1v1007511C1</fullName>
    </submittedName>
</protein>
<keyword evidence="2" id="KW-1185">Reference proteome</keyword>
<sequence length="109" mass="12317">MDSGTSSPTHFNDDFYPGFERGLTTMGFINEAVIVACNHPPTPEIDFLEMAELSHAMDQNPVLAKFLNEHDLLLDWDDLMEAKVLAALSTNLETVNRISDDRYLCLERN</sequence>
<organism evidence="1 2">
    <name type="scientific">Oldenlandia corymbosa var. corymbosa</name>
    <dbReference type="NCBI Taxonomy" id="529605"/>
    <lineage>
        <taxon>Eukaryota</taxon>
        <taxon>Viridiplantae</taxon>
        <taxon>Streptophyta</taxon>
        <taxon>Embryophyta</taxon>
        <taxon>Tracheophyta</taxon>
        <taxon>Spermatophyta</taxon>
        <taxon>Magnoliopsida</taxon>
        <taxon>eudicotyledons</taxon>
        <taxon>Gunneridae</taxon>
        <taxon>Pentapetalae</taxon>
        <taxon>asterids</taxon>
        <taxon>lamiids</taxon>
        <taxon>Gentianales</taxon>
        <taxon>Rubiaceae</taxon>
        <taxon>Rubioideae</taxon>
        <taxon>Spermacoceae</taxon>
        <taxon>Hedyotis-Oldenlandia complex</taxon>
        <taxon>Oldenlandia</taxon>
    </lineage>
</organism>
<accession>A0AAV1DJN1</accession>
<evidence type="ECO:0000313" key="2">
    <source>
        <dbReference type="Proteomes" id="UP001161247"/>
    </source>
</evidence>
<gene>
    <name evidence="1" type="ORF">OLC1_LOCUS16179</name>
</gene>
<dbReference type="Proteomes" id="UP001161247">
    <property type="component" value="Chromosome 5"/>
</dbReference>
<evidence type="ECO:0000313" key="1">
    <source>
        <dbReference type="EMBL" id="CAI9108005.1"/>
    </source>
</evidence>
<proteinExistence type="predicted"/>
<name>A0AAV1DJN1_OLDCO</name>
<dbReference type="AlphaFoldDB" id="A0AAV1DJN1"/>
<dbReference type="EMBL" id="OX459122">
    <property type="protein sequence ID" value="CAI9108005.1"/>
    <property type="molecule type" value="Genomic_DNA"/>
</dbReference>